<protein>
    <submittedName>
        <fullName evidence="1">Uncharacterized protein</fullName>
    </submittedName>
</protein>
<organism evidence="1">
    <name type="scientific">marine sediment metagenome</name>
    <dbReference type="NCBI Taxonomy" id="412755"/>
    <lineage>
        <taxon>unclassified sequences</taxon>
        <taxon>metagenomes</taxon>
        <taxon>ecological metagenomes</taxon>
    </lineage>
</organism>
<name>A0A0F9NMP4_9ZZZZ</name>
<sequence length="668" mass="69036">MSEERFDEAQRAEIRRLADEIATAKQTPTDGQSYIYESATGKWISGTPGDTVAHGLTRHTEFNTWKVFYTDASGDEQEIAVGADGTVLLGKGTSATPAFGKVDLGDDTEGDLVFAKQTKTIDANDEITVPTTSWVYLTPASGATDGLDGIGAGTEGQIVFLTPTAGNNITLVHNGTVTAGKKLMIVGDSDALLGDDHDFVIAVYDATATAWNVLVPFQSQAGANPGGEVGGTWPNITVNATHSGSAHHAQAHAADHADGTDDIQTATTAQKGIVSELATAAEAATGTDSSRVVTPSLMPVIIQDSKYAFAADAEASDTYAISMTPNIAAYATGQKFIFTANTANTGACTLDVDGKGAKTIKKNHDADLADNDIEAGSVVEVVYDGTSFQMTSQLGNAGGGGGDVTKVGTPVNDQIGVWTGDGTIEGNANATIDSTGAFEVTATEGHGMGVAGLTSSTLRISPTKTSASQFLAVDISPAYTASGAGSSFRGVSGTPSLNLAGNSISGYDGLYYQPAVFNLSGTPTLTQHSGIRTVPQKIRNDTLTTTDMSSVRATGSIVGTNLTCTRFNTLWAEFVGSSQVTDMTGLRISDITAGTQKVLIWAGPNVPSSTGVTNLRLDAGNPTDAASATEGDSQLYLTFMENGSLAMLNVRWRQNDQLGASDKVLIGQ</sequence>
<dbReference type="AlphaFoldDB" id="A0A0F9NMP4"/>
<gene>
    <name evidence="1" type="ORF">LCGC14_0948720</name>
</gene>
<reference evidence="1" key="1">
    <citation type="journal article" date="2015" name="Nature">
        <title>Complex archaea that bridge the gap between prokaryotes and eukaryotes.</title>
        <authorList>
            <person name="Spang A."/>
            <person name="Saw J.H."/>
            <person name="Jorgensen S.L."/>
            <person name="Zaremba-Niedzwiedzka K."/>
            <person name="Martijn J."/>
            <person name="Lind A.E."/>
            <person name="van Eijk R."/>
            <person name="Schleper C."/>
            <person name="Guy L."/>
            <person name="Ettema T.J."/>
        </authorList>
    </citation>
    <scope>NUCLEOTIDE SEQUENCE</scope>
</reference>
<proteinExistence type="predicted"/>
<dbReference type="EMBL" id="LAZR01003363">
    <property type="protein sequence ID" value="KKN19149.1"/>
    <property type="molecule type" value="Genomic_DNA"/>
</dbReference>
<comment type="caution">
    <text evidence="1">The sequence shown here is derived from an EMBL/GenBank/DDBJ whole genome shotgun (WGS) entry which is preliminary data.</text>
</comment>
<accession>A0A0F9NMP4</accession>
<evidence type="ECO:0000313" key="1">
    <source>
        <dbReference type="EMBL" id="KKN19149.1"/>
    </source>
</evidence>